<evidence type="ECO:0000313" key="1">
    <source>
        <dbReference type="EMBL" id="MVS99246.1"/>
    </source>
</evidence>
<evidence type="ECO:0000313" key="2">
    <source>
        <dbReference type="Proteomes" id="UP000438106"/>
    </source>
</evidence>
<evidence type="ECO:0008006" key="3">
    <source>
        <dbReference type="Google" id="ProtNLM"/>
    </source>
</evidence>
<organism evidence="1 2">
    <name type="scientific">Devosia marina</name>
    <dbReference type="NCBI Taxonomy" id="2683198"/>
    <lineage>
        <taxon>Bacteria</taxon>
        <taxon>Pseudomonadati</taxon>
        <taxon>Pseudomonadota</taxon>
        <taxon>Alphaproteobacteria</taxon>
        <taxon>Hyphomicrobiales</taxon>
        <taxon>Devosiaceae</taxon>
        <taxon>Devosia</taxon>
    </lineage>
</organism>
<proteinExistence type="predicted"/>
<protein>
    <recommendedName>
        <fullName evidence="3">Ribbon-helix-helix protein CopG domain-containing protein</fullName>
    </recommendedName>
</protein>
<dbReference type="RefSeq" id="WP_157290118.1">
    <property type="nucleotide sequence ID" value="NZ_WQRF01000002.1"/>
</dbReference>
<name>A0A7X3K3F7_9HYPH</name>
<dbReference type="Proteomes" id="UP000438106">
    <property type="component" value="Unassembled WGS sequence"/>
</dbReference>
<keyword evidence="2" id="KW-1185">Reference proteome</keyword>
<dbReference type="EMBL" id="WQRF01000002">
    <property type="protein sequence ID" value="MVS99246.1"/>
    <property type="molecule type" value="Genomic_DNA"/>
</dbReference>
<comment type="caution">
    <text evidence="1">The sequence shown here is derived from an EMBL/GenBank/DDBJ whole genome shotgun (WGS) entry which is preliminary data.</text>
</comment>
<sequence length="55" mass="6217">MKSKLDTAPALDERISLVLPLDLKARLFEIASRKRLPASHVVREAIHHYTTEHAA</sequence>
<dbReference type="AlphaFoldDB" id="A0A7X3K3F7"/>
<gene>
    <name evidence="1" type="ORF">GO014_09460</name>
</gene>
<accession>A0A7X3K3F7</accession>
<reference evidence="1 2" key="1">
    <citation type="submission" date="2019-12" db="EMBL/GenBank/DDBJ databases">
        <title>Devosia maris sp. nov., isolated from the deep seawater.</title>
        <authorList>
            <person name="Liu Y."/>
        </authorList>
    </citation>
    <scope>NUCLEOTIDE SEQUENCE [LARGE SCALE GENOMIC DNA]</scope>
    <source>
        <strain evidence="1 2">L53-10-65</strain>
    </source>
</reference>